<dbReference type="EC" id="7.1.1.-" evidence="8"/>
<comment type="subcellular location">
    <subcellularLocation>
        <location evidence="8">Cellular thylakoid membrane</location>
        <topology evidence="8">Multi-pass membrane protein</topology>
    </subcellularLocation>
    <subcellularLocation>
        <location evidence="1">Membrane</location>
        <topology evidence="1">Multi-pass membrane protein</topology>
    </subcellularLocation>
</comment>
<evidence type="ECO:0000256" key="4">
    <source>
        <dbReference type="ARBA" id="ARBA00022692"/>
    </source>
</evidence>
<comment type="subunit">
    <text evidence="8">NDH-1 can be composed of about 15 different subunits; different subcomplexes with different compositions have been identified which probably have different functions.</text>
</comment>
<dbReference type="PANTHER" id="PTHR11434">
    <property type="entry name" value="NADH-UBIQUINONE OXIDOREDUCTASE SUBUNIT ND4L"/>
    <property type="match status" value="1"/>
</dbReference>
<dbReference type="GO" id="GO:0031676">
    <property type="term" value="C:plasma membrane-derived thylakoid membrane"/>
    <property type="evidence" value="ECO:0007669"/>
    <property type="project" value="UniProtKB-SubCell"/>
</dbReference>
<sequence length="101" mass="11336">MQLQYFLLIAAALFCIGVYGLVTSRNAVRVLMSIELMLNAVNLNLMAFSNYLDPQEIKGQMFTIFVITIAAAEAAVGLAIVLAIYRNRDTVDMEQFNLLKW</sequence>
<dbReference type="AlphaFoldDB" id="A0A1Z4JE61"/>
<keyword evidence="8" id="KW-1278">Translocase</keyword>
<keyword evidence="8" id="KW-0521">NADP</keyword>
<dbReference type="NCBIfam" id="NF004323">
    <property type="entry name" value="PRK05715.1-5"/>
    <property type="match status" value="1"/>
</dbReference>
<keyword evidence="5 8" id="KW-0874">Quinone</keyword>
<evidence type="ECO:0000256" key="5">
    <source>
        <dbReference type="ARBA" id="ARBA00022719"/>
    </source>
</evidence>
<evidence type="ECO:0000256" key="6">
    <source>
        <dbReference type="ARBA" id="ARBA00022989"/>
    </source>
</evidence>
<proteinExistence type="inferred from homology"/>
<feature type="transmembrane region" description="Helical" evidence="8">
    <location>
        <begin position="64"/>
        <end position="85"/>
    </location>
</feature>
<dbReference type="SMR" id="A0A1Z4JE61"/>
<accession>A0A1Z4JE61</accession>
<dbReference type="NCBIfam" id="NF004321">
    <property type="entry name" value="PRK05715.1-3"/>
    <property type="match status" value="1"/>
</dbReference>
<evidence type="ECO:0000313" key="10">
    <source>
        <dbReference type="Proteomes" id="UP000217895"/>
    </source>
</evidence>
<dbReference type="PANTHER" id="PTHR11434:SF16">
    <property type="entry name" value="NADH-UBIQUINONE OXIDOREDUCTASE CHAIN 4L"/>
    <property type="match status" value="1"/>
</dbReference>
<dbReference type="GO" id="GO:0042773">
    <property type="term" value="P:ATP synthesis coupled electron transport"/>
    <property type="evidence" value="ECO:0007669"/>
    <property type="project" value="InterPro"/>
</dbReference>
<dbReference type="InterPro" id="IPR039428">
    <property type="entry name" value="NUOK/Mnh_C1-like"/>
</dbReference>
<dbReference type="GO" id="GO:0016655">
    <property type="term" value="F:oxidoreductase activity, acting on NAD(P)H, quinone or similar compound as acceptor"/>
    <property type="evidence" value="ECO:0007669"/>
    <property type="project" value="UniProtKB-UniRule"/>
</dbReference>
<comment type="catalytic activity">
    <reaction evidence="8">
        <text>a plastoquinone + NADH + (n+1) H(+)(in) = a plastoquinol + NAD(+) + n H(+)(out)</text>
        <dbReference type="Rhea" id="RHEA:42608"/>
        <dbReference type="Rhea" id="RHEA-COMP:9561"/>
        <dbReference type="Rhea" id="RHEA-COMP:9562"/>
        <dbReference type="ChEBI" id="CHEBI:15378"/>
        <dbReference type="ChEBI" id="CHEBI:17757"/>
        <dbReference type="ChEBI" id="CHEBI:57540"/>
        <dbReference type="ChEBI" id="CHEBI:57945"/>
        <dbReference type="ChEBI" id="CHEBI:62192"/>
    </reaction>
</comment>
<dbReference type="GO" id="GO:0030964">
    <property type="term" value="C:NADH dehydrogenase complex"/>
    <property type="evidence" value="ECO:0007669"/>
    <property type="project" value="TreeGrafter"/>
</dbReference>
<keyword evidence="7 8" id="KW-0472">Membrane</keyword>
<dbReference type="FunFam" id="1.10.287.3510:FF:000001">
    <property type="entry name" value="NADH-quinone oxidoreductase subunit K"/>
    <property type="match status" value="1"/>
</dbReference>
<comment type="caution">
    <text evidence="8">Lacks conserved residue(s) required for the propagation of feature annotation.</text>
</comment>
<evidence type="ECO:0000313" key="9">
    <source>
        <dbReference type="EMBL" id="BAY55010.1"/>
    </source>
</evidence>
<gene>
    <name evidence="8" type="primary">ndhE</name>
    <name evidence="9" type="ORF">NIES2135_18310</name>
</gene>
<keyword evidence="10" id="KW-1185">Reference proteome</keyword>
<dbReference type="EMBL" id="AP018203">
    <property type="protein sequence ID" value="BAY55010.1"/>
    <property type="molecule type" value="Genomic_DNA"/>
</dbReference>
<dbReference type="Gene3D" id="1.10.287.3510">
    <property type="match status" value="1"/>
</dbReference>
<dbReference type="Proteomes" id="UP000217895">
    <property type="component" value="Chromosome"/>
</dbReference>
<comment type="catalytic activity">
    <reaction evidence="8">
        <text>a plastoquinone + NADPH + (n+1) H(+)(in) = a plastoquinol + NADP(+) + n H(+)(out)</text>
        <dbReference type="Rhea" id="RHEA:42612"/>
        <dbReference type="Rhea" id="RHEA-COMP:9561"/>
        <dbReference type="Rhea" id="RHEA-COMP:9562"/>
        <dbReference type="ChEBI" id="CHEBI:15378"/>
        <dbReference type="ChEBI" id="CHEBI:17757"/>
        <dbReference type="ChEBI" id="CHEBI:57783"/>
        <dbReference type="ChEBI" id="CHEBI:58349"/>
        <dbReference type="ChEBI" id="CHEBI:62192"/>
    </reaction>
</comment>
<dbReference type="GO" id="GO:0019684">
    <property type="term" value="P:photosynthesis, light reaction"/>
    <property type="evidence" value="ECO:0007669"/>
    <property type="project" value="UniProtKB-UniRule"/>
</dbReference>
<dbReference type="GO" id="GO:0048038">
    <property type="term" value="F:quinone binding"/>
    <property type="evidence" value="ECO:0007669"/>
    <property type="project" value="UniProtKB-KW"/>
</dbReference>
<evidence type="ECO:0000256" key="7">
    <source>
        <dbReference type="ARBA" id="ARBA00023136"/>
    </source>
</evidence>
<dbReference type="HAMAP" id="MF_01456">
    <property type="entry name" value="NDH1_NuoK"/>
    <property type="match status" value="1"/>
</dbReference>
<evidence type="ECO:0000256" key="3">
    <source>
        <dbReference type="ARBA" id="ARBA00022448"/>
    </source>
</evidence>
<organism evidence="9 10">
    <name type="scientific">Leptolyngbya boryana NIES-2135</name>
    <dbReference type="NCBI Taxonomy" id="1973484"/>
    <lineage>
        <taxon>Bacteria</taxon>
        <taxon>Bacillati</taxon>
        <taxon>Cyanobacteriota</taxon>
        <taxon>Cyanophyceae</taxon>
        <taxon>Leptolyngbyales</taxon>
        <taxon>Leptolyngbyaceae</taxon>
        <taxon>Leptolyngbya group</taxon>
        <taxon>Leptolyngbya</taxon>
    </lineage>
</organism>
<feature type="transmembrane region" description="Helical" evidence="8">
    <location>
        <begin position="30"/>
        <end position="52"/>
    </location>
</feature>
<keyword evidence="6 8" id="KW-1133">Transmembrane helix</keyword>
<evidence type="ECO:0000256" key="8">
    <source>
        <dbReference type="HAMAP-Rule" id="MF_01456"/>
    </source>
</evidence>
<reference evidence="9 10" key="1">
    <citation type="submission" date="2017-06" db="EMBL/GenBank/DDBJ databases">
        <title>Genome sequencing of cyanobaciteial culture collection at National Institute for Environmental Studies (NIES).</title>
        <authorList>
            <person name="Hirose Y."/>
            <person name="Shimura Y."/>
            <person name="Fujisawa T."/>
            <person name="Nakamura Y."/>
            <person name="Kawachi M."/>
        </authorList>
    </citation>
    <scope>NUCLEOTIDE SEQUENCE [LARGE SCALE GENOMIC DNA]</scope>
    <source>
        <strain evidence="9 10">NIES-2135</strain>
    </source>
</reference>
<keyword evidence="8" id="KW-0520">NAD</keyword>
<keyword evidence="4 8" id="KW-0812">Transmembrane</keyword>
<keyword evidence="3 8" id="KW-0813">Transport</keyword>
<dbReference type="NCBIfam" id="NF004322">
    <property type="entry name" value="PRK05715.1-4"/>
    <property type="match status" value="1"/>
</dbReference>
<keyword evidence="8" id="KW-0618">Plastoquinone</keyword>
<protein>
    <recommendedName>
        <fullName evidence="8">NAD(P)H-quinone oxidoreductase subunit 4L</fullName>
        <ecNumber evidence="8">7.1.1.-</ecNumber>
    </recommendedName>
    <alternativeName>
        <fullName evidence="8">NAD(P)H dehydrogenase subunit 4L</fullName>
    </alternativeName>
    <alternativeName>
        <fullName evidence="8">NADH-plastoquinone oxidoreductase subunit 4L</fullName>
    </alternativeName>
    <alternativeName>
        <fullName evidence="8">NDH-1, subunit 4L</fullName>
    </alternativeName>
    <alternativeName>
        <fullName evidence="8">NDH-E</fullName>
    </alternativeName>
</protein>
<comment type="function">
    <text evidence="8">NDH-1 shuttles electrons from an unknown electron donor, via FMN and iron-sulfur (Fe-S) centers, to quinones in the respiratory and/or the photosynthetic chain. The immediate electron acceptor for the enzyme in this species is believed to be plastoquinone. Couples the redox reaction to proton translocation, and thus conserves the redox energy in a proton gradient. Cyanobacterial NDH-1 also plays a role in inorganic carbon-concentration.</text>
</comment>
<keyword evidence="8" id="KW-0793">Thylakoid</keyword>
<name>A0A1Z4JE61_LEPBY</name>
<dbReference type="Pfam" id="PF00420">
    <property type="entry name" value="Oxidored_q2"/>
    <property type="match status" value="1"/>
</dbReference>
<dbReference type="NCBIfam" id="NF004320">
    <property type="entry name" value="PRK05715.1-2"/>
    <property type="match status" value="1"/>
</dbReference>
<evidence type="ECO:0000256" key="2">
    <source>
        <dbReference type="ARBA" id="ARBA00010519"/>
    </source>
</evidence>
<comment type="similarity">
    <text evidence="2 8">Belongs to the complex I subunit 4L family.</text>
</comment>
<evidence type="ECO:0000256" key="1">
    <source>
        <dbReference type="ARBA" id="ARBA00004141"/>
    </source>
</evidence>
<dbReference type="InterPro" id="IPR001133">
    <property type="entry name" value="NADH_UbQ_OxRdtase_chain4L/K"/>
</dbReference>